<keyword evidence="6" id="KW-0999">Mitochondrion inner membrane</keyword>
<dbReference type="SUPFAM" id="SSF103506">
    <property type="entry name" value="Mitochondrial carrier"/>
    <property type="match status" value="1"/>
</dbReference>
<dbReference type="InterPro" id="IPR023395">
    <property type="entry name" value="MCP_dom_sf"/>
</dbReference>
<reference evidence="12 13" key="1">
    <citation type="journal article" date="2012" name="Genome Biol.">
        <title>Genome and low-iron response of an oceanic diatom adapted to chronic iron limitation.</title>
        <authorList>
            <person name="Lommer M."/>
            <person name="Specht M."/>
            <person name="Roy A.S."/>
            <person name="Kraemer L."/>
            <person name="Andreson R."/>
            <person name="Gutowska M.A."/>
            <person name="Wolf J."/>
            <person name="Bergner S.V."/>
            <person name="Schilhabel M.B."/>
            <person name="Klostermeier U.C."/>
            <person name="Beiko R.G."/>
            <person name="Rosenstiel P."/>
            <person name="Hippler M."/>
            <person name="Laroche J."/>
        </authorList>
    </citation>
    <scope>NUCLEOTIDE SEQUENCE [LARGE SCALE GENOMIC DNA]</scope>
    <source>
        <strain evidence="12 13">CCMP1005</strain>
    </source>
</reference>
<dbReference type="GO" id="GO:0005315">
    <property type="term" value="F:phosphate transmembrane transporter activity"/>
    <property type="evidence" value="ECO:0007669"/>
    <property type="project" value="InterPro"/>
</dbReference>
<evidence type="ECO:0000256" key="6">
    <source>
        <dbReference type="ARBA" id="ARBA00022792"/>
    </source>
</evidence>
<feature type="transmembrane region" description="Helical" evidence="11">
    <location>
        <begin position="1046"/>
        <end position="1070"/>
    </location>
</feature>
<feature type="transmembrane region" description="Helical" evidence="11">
    <location>
        <begin position="868"/>
        <end position="888"/>
    </location>
</feature>
<dbReference type="PROSITE" id="PS50920">
    <property type="entry name" value="SOLCAR"/>
    <property type="match status" value="3"/>
</dbReference>
<dbReference type="Proteomes" id="UP000266841">
    <property type="component" value="Unassembled WGS sequence"/>
</dbReference>
<dbReference type="OMA" id="FSPKNEM"/>
<dbReference type="Gene3D" id="1.50.40.10">
    <property type="entry name" value="Mitochondrial carrier domain"/>
    <property type="match status" value="2"/>
</dbReference>
<feature type="repeat" description="Solcar" evidence="10">
    <location>
        <begin position="750"/>
        <end position="851"/>
    </location>
</feature>
<keyword evidence="3" id="KW-0813">Transport</keyword>
<keyword evidence="7 11" id="KW-1133">Transmembrane helix</keyword>
<dbReference type="EMBL" id="AGNL01011135">
    <property type="protein sequence ID" value="EJK68576.1"/>
    <property type="molecule type" value="Genomic_DNA"/>
</dbReference>
<protein>
    <submittedName>
        <fullName evidence="12">Uncharacterized protein</fullName>
    </submittedName>
</protein>
<dbReference type="OrthoDB" id="427452at2759"/>
<name>K0T5I3_THAOC</name>
<keyword evidence="9 10" id="KW-0472">Membrane</keyword>
<dbReference type="PANTHER" id="PTHR45671:SF12">
    <property type="entry name" value="MITOCHONDRIAL PHOSPHATE CARRIER PROTEIN"/>
    <property type="match status" value="1"/>
</dbReference>
<dbReference type="InterPro" id="IPR044677">
    <property type="entry name" value="SLC25A3/Pic2/Mir1-like"/>
</dbReference>
<proteinExistence type="inferred from homology"/>
<evidence type="ECO:0000256" key="5">
    <source>
        <dbReference type="ARBA" id="ARBA00022737"/>
    </source>
</evidence>
<comment type="caution">
    <text evidence="12">The sequence shown here is derived from an EMBL/GenBank/DDBJ whole genome shotgun (WGS) entry which is preliminary data.</text>
</comment>
<organism evidence="12 13">
    <name type="scientific">Thalassiosira oceanica</name>
    <name type="common">Marine diatom</name>
    <dbReference type="NCBI Taxonomy" id="159749"/>
    <lineage>
        <taxon>Eukaryota</taxon>
        <taxon>Sar</taxon>
        <taxon>Stramenopiles</taxon>
        <taxon>Ochrophyta</taxon>
        <taxon>Bacillariophyta</taxon>
        <taxon>Coscinodiscophyceae</taxon>
        <taxon>Thalassiosirophycidae</taxon>
        <taxon>Thalassiosirales</taxon>
        <taxon>Thalassiosiraceae</taxon>
        <taxon>Thalassiosira</taxon>
    </lineage>
</organism>
<evidence type="ECO:0000256" key="2">
    <source>
        <dbReference type="ARBA" id="ARBA00006375"/>
    </source>
</evidence>
<evidence type="ECO:0000313" key="12">
    <source>
        <dbReference type="EMBL" id="EJK68576.1"/>
    </source>
</evidence>
<dbReference type="GO" id="GO:1990547">
    <property type="term" value="P:mitochondrial phosphate ion transmembrane transport"/>
    <property type="evidence" value="ECO:0007669"/>
    <property type="project" value="InterPro"/>
</dbReference>
<evidence type="ECO:0000256" key="3">
    <source>
        <dbReference type="ARBA" id="ARBA00022448"/>
    </source>
</evidence>
<accession>K0T5I3</accession>
<keyword evidence="8" id="KW-0496">Mitochondrion</keyword>
<keyword evidence="13" id="KW-1185">Reference proteome</keyword>
<keyword evidence="5" id="KW-0677">Repeat</keyword>
<evidence type="ECO:0000313" key="13">
    <source>
        <dbReference type="Proteomes" id="UP000266841"/>
    </source>
</evidence>
<evidence type="ECO:0000256" key="9">
    <source>
        <dbReference type="ARBA" id="ARBA00023136"/>
    </source>
</evidence>
<feature type="transmembrane region" description="Helical" evidence="11">
    <location>
        <begin position="829"/>
        <end position="848"/>
    </location>
</feature>
<evidence type="ECO:0000256" key="4">
    <source>
        <dbReference type="ARBA" id="ARBA00022692"/>
    </source>
</evidence>
<feature type="non-terminal residue" evidence="12">
    <location>
        <position position="1"/>
    </location>
</feature>
<keyword evidence="4 10" id="KW-0812">Transmembrane</keyword>
<sequence>AETYRAGGPAHSGHQRGRAAALSVSFALEDQRSYDGSSRSFFPRTPECPVSCKCSREEGGMNSVVYLALVAVVSCRISCAYLSIRIRVTRTPKRSPNIVSVVSAVPPGIVESGDVAVIDEVISGNGPKRLNVPNVAPVVFGEQEQDDDDTHSTNRRRAVLQVLSLSLLSSFVPPSASASPEIDKSGLLFSPKNEMVKGGSNAARGVPLKEVDARKRKQSPSSLLKSTGLLQDVYDTRFITYLARFLLVFDPYAAAWWRKSLSRPDVKDDAPKSKEETSKQQFAEFAESVELGLVDYFLGPYGSYASVAAAKAGISAKEAASSRRDEEDPSIFNFLSFARSRSGYVETSMMTKRKSRDSGKKNDLARQGVLNLFSLLKARYTSLEEKKQLALLFSLVTNPDWQPTKEIQGLLGEIDNASISSIELVDLSMDPSNQLPFRLSSRRGGGFAKGDADNIIRVENPSPLGSDYRLAKVRAILQPTSRILRIKVIDGGLGYADTEVVVSQRGASRCEAAAVLDRNGSVTEVIVLNPGRGYGQATNSLDGSPVLPRVEIKPRRQKKSSAFRPAMFRPARAVAELEYQVVGAEVIDGGTGYLLDRPPQVTLELPESDPDYYNVAQAFSRTKTAYKDEESQQLLSASVTQMKTSSGDLVSTRAVDVDMGVTTLSSEDLQLIRNDPAALLPSDLRPRFSRFDSVNSTNPLETGFYYVPFLPPPSAATAVILGKSFFRSVDMFGGIAKAPVTKTALTLSGDQYLRLALSGAICTVLVRTALNPLELVKTKIQLGNDETILNLAKEKASPEDESVSIGTSQVIQSLIEVRGPLSLFQSADITLITSIVFGLFGFGATELFRRSFSAVFFDESSASGPSEILLLVAAGFATLLTCLAGSPFEILRVRSMSMVESEPIATVFNSFIGKEKGVQPAIESSTDTRRFELSDVKPLWSSFNPIVARELPFAVTKFLVFDLAASTIASAINSSGALGDTEIQVGVGTAGLTLSALSGAIAGIFGAFVSHPADLILTLTSASSRGGDSKNWQEIVRELLNEDGGVLNLFAGFPARAVFFFLVIGLQFFLYDYVKVLLNVGSDDLTLVLDVFYAVRKGLV</sequence>
<dbReference type="GO" id="GO:0005743">
    <property type="term" value="C:mitochondrial inner membrane"/>
    <property type="evidence" value="ECO:0007669"/>
    <property type="project" value="UniProtKB-SubCell"/>
</dbReference>
<evidence type="ECO:0000256" key="8">
    <source>
        <dbReference type="ARBA" id="ARBA00023128"/>
    </source>
</evidence>
<dbReference type="Pfam" id="PF00153">
    <property type="entry name" value="Mito_carr"/>
    <property type="match status" value="2"/>
</dbReference>
<feature type="repeat" description="Solcar" evidence="10">
    <location>
        <begin position="990"/>
        <end position="1077"/>
    </location>
</feature>
<comment type="similarity">
    <text evidence="2">Belongs to the mitochondrial carrier (TC 2.A.29) family.</text>
</comment>
<dbReference type="AlphaFoldDB" id="K0T5I3"/>
<gene>
    <name evidence="12" type="ORF">THAOC_10229</name>
</gene>
<evidence type="ECO:0000256" key="7">
    <source>
        <dbReference type="ARBA" id="ARBA00022989"/>
    </source>
</evidence>
<evidence type="ECO:0000256" key="10">
    <source>
        <dbReference type="PROSITE-ProRule" id="PRU00282"/>
    </source>
</evidence>
<dbReference type="InterPro" id="IPR018108">
    <property type="entry name" value="MCP_transmembrane"/>
</dbReference>
<feature type="repeat" description="Solcar" evidence="10">
    <location>
        <begin position="865"/>
        <end position="967"/>
    </location>
</feature>
<comment type="subcellular location">
    <subcellularLocation>
        <location evidence="1">Mitochondrion inner membrane</location>
        <topology evidence="1">Multi-pass membrane protein</topology>
    </subcellularLocation>
</comment>
<evidence type="ECO:0000256" key="11">
    <source>
        <dbReference type="SAM" id="Phobius"/>
    </source>
</evidence>
<evidence type="ECO:0000256" key="1">
    <source>
        <dbReference type="ARBA" id="ARBA00004448"/>
    </source>
</evidence>
<dbReference type="eggNOG" id="KOG0767">
    <property type="taxonomic scope" value="Eukaryota"/>
</dbReference>
<dbReference type="PANTHER" id="PTHR45671">
    <property type="entry name" value="SOLUTE CARRIER FAMILY 25 (MITOCHONDRIAL CARRIER PHOSPHATE CARRIER), MEMBER 3, LIKE-RELATED-RELATED"/>
    <property type="match status" value="1"/>
</dbReference>